<dbReference type="GO" id="GO:0002939">
    <property type="term" value="P:tRNA N1-guanine methylation"/>
    <property type="evidence" value="ECO:0007669"/>
    <property type="project" value="TreeGrafter"/>
</dbReference>
<feature type="region of interest" description="Disordered" evidence="6">
    <location>
        <begin position="1"/>
        <end position="31"/>
    </location>
</feature>
<feature type="compositionally biased region" description="Acidic residues" evidence="6">
    <location>
        <begin position="331"/>
        <end position="341"/>
    </location>
</feature>
<feature type="region of interest" description="Disordered" evidence="6">
    <location>
        <begin position="44"/>
        <end position="97"/>
    </location>
</feature>
<evidence type="ECO:0000256" key="5">
    <source>
        <dbReference type="ARBA" id="ARBA00048434"/>
    </source>
</evidence>
<name>A0A914HDD0_GLORO</name>
<evidence type="ECO:0000259" key="7">
    <source>
        <dbReference type="PROSITE" id="PS51675"/>
    </source>
</evidence>
<dbReference type="PROSITE" id="PS51675">
    <property type="entry name" value="SAM_MT_TRM10"/>
    <property type="match status" value="1"/>
</dbReference>
<dbReference type="AlphaFoldDB" id="A0A914HDD0"/>
<reference evidence="9" key="1">
    <citation type="submission" date="2022-11" db="UniProtKB">
        <authorList>
            <consortium name="WormBaseParasite"/>
        </authorList>
    </citation>
    <scope>IDENTIFICATION</scope>
</reference>
<dbReference type="Gene3D" id="3.40.1280.30">
    <property type="match status" value="1"/>
</dbReference>
<evidence type="ECO:0000313" key="8">
    <source>
        <dbReference type="Proteomes" id="UP000887572"/>
    </source>
</evidence>
<accession>A0A914HDD0</accession>
<feature type="compositionally biased region" description="Polar residues" evidence="6">
    <location>
        <begin position="344"/>
        <end position="363"/>
    </location>
</feature>
<organism evidence="8 9">
    <name type="scientific">Globodera rostochiensis</name>
    <name type="common">Golden nematode worm</name>
    <name type="synonym">Heterodera rostochiensis</name>
    <dbReference type="NCBI Taxonomy" id="31243"/>
    <lineage>
        <taxon>Eukaryota</taxon>
        <taxon>Metazoa</taxon>
        <taxon>Ecdysozoa</taxon>
        <taxon>Nematoda</taxon>
        <taxon>Chromadorea</taxon>
        <taxon>Rhabditida</taxon>
        <taxon>Tylenchina</taxon>
        <taxon>Tylenchomorpha</taxon>
        <taxon>Tylenchoidea</taxon>
        <taxon>Heteroderidae</taxon>
        <taxon>Heteroderinae</taxon>
        <taxon>Globodera</taxon>
    </lineage>
</organism>
<evidence type="ECO:0000256" key="1">
    <source>
        <dbReference type="ARBA" id="ARBA00012797"/>
    </source>
</evidence>
<dbReference type="WBParaSite" id="Gr19_v10_g16463.t2">
    <property type="protein sequence ID" value="Gr19_v10_g16463.t2"/>
    <property type="gene ID" value="Gr19_v10_g16463"/>
</dbReference>
<dbReference type="InterPro" id="IPR007356">
    <property type="entry name" value="tRNA_m1G_MeTrfase_euk"/>
</dbReference>
<keyword evidence="3" id="KW-0808">Transferase</keyword>
<dbReference type="InterPro" id="IPR028564">
    <property type="entry name" value="MT_TRM10-typ"/>
</dbReference>
<dbReference type="GO" id="GO:0052905">
    <property type="term" value="F:tRNA (guanosine(9)-N1)-methyltransferase activity"/>
    <property type="evidence" value="ECO:0007669"/>
    <property type="project" value="UniProtKB-EC"/>
</dbReference>
<evidence type="ECO:0000256" key="4">
    <source>
        <dbReference type="ARBA" id="ARBA00022691"/>
    </source>
</evidence>
<dbReference type="EC" id="2.1.1.221" evidence="1"/>
<feature type="compositionally biased region" description="Basic residues" evidence="6">
    <location>
        <begin position="75"/>
        <end position="91"/>
    </location>
</feature>
<evidence type="ECO:0000313" key="9">
    <source>
        <dbReference type="WBParaSite" id="Gr19_v10_g16463.t2"/>
    </source>
</evidence>
<keyword evidence="8" id="KW-1185">Reference proteome</keyword>
<dbReference type="Proteomes" id="UP000887572">
    <property type="component" value="Unplaced"/>
</dbReference>
<dbReference type="GO" id="GO:0000049">
    <property type="term" value="F:tRNA binding"/>
    <property type="evidence" value="ECO:0007669"/>
    <property type="project" value="TreeGrafter"/>
</dbReference>
<dbReference type="GO" id="GO:0005654">
    <property type="term" value="C:nucleoplasm"/>
    <property type="evidence" value="ECO:0007669"/>
    <property type="project" value="TreeGrafter"/>
</dbReference>
<dbReference type="FunFam" id="3.40.1280.30:FF:000001">
    <property type="entry name" value="tRNA methyltransferase 10 homolog A"/>
    <property type="match status" value="1"/>
</dbReference>
<keyword evidence="2" id="KW-0489">Methyltransferase</keyword>
<comment type="catalytic activity">
    <reaction evidence="5">
        <text>guanosine(9) in tRNA + S-adenosyl-L-methionine = N(1)-methylguanosine(9) in tRNA + S-adenosyl-L-homocysteine + H(+)</text>
        <dbReference type="Rhea" id="RHEA:43156"/>
        <dbReference type="Rhea" id="RHEA-COMP:10367"/>
        <dbReference type="Rhea" id="RHEA-COMP:10368"/>
        <dbReference type="ChEBI" id="CHEBI:15378"/>
        <dbReference type="ChEBI" id="CHEBI:57856"/>
        <dbReference type="ChEBI" id="CHEBI:59789"/>
        <dbReference type="ChEBI" id="CHEBI:73542"/>
        <dbReference type="ChEBI" id="CHEBI:74269"/>
        <dbReference type="EC" id="2.1.1.221"/>
    </reaction>
</comment>
<dbReference type="InterPro" id="IPR038459">
    <property type="entry name" value="MT_TRM10-typ_sf"/>
</dbReference>
<feature type="compositionally biased region" description="Basic and acidic residues" evidence="6">
    <location>
        <begin position="65"/>
        <end position="74"/>
    </location>
</feature>
<keyword evidence="4" id="KW-0949">S-adenosyl-L-methionine</keyword>
<feature type="domain" description="SAM-dependent MTase TRM10-type" evidence="7">
    <location>
        <begin position="103"/>
        <end position="295"/>
    </location>
</feature>
<evidence type="ECO:0000256" key="2">
    <source>
        <dbReference type="ARBA" id="ARBA00022603"/>
    </source>
</evidence>
<proteinExistence type="predicted"/>
<evidence type="ECO:0000256" key="6">
    <source>
        <dbReference type="SAM" id="MobiDB-lite"/>
    </source>
</evidence>
<dbReference type="PANTHER" id="PTHR13563">
    <property type="entry name" value="TRNA (GUANINE-9-) METHYLTRANSFERASE"/>
    <property type="match status" value="1"/>
</dbReference>
<dbReference type="PANTHER" id="PTHR13563:SF13">
    <property type="entry name" value="TRNA METHYLTRANSFERASE 10 HOMOLOG A"/>
    <property type="match status" value="1"/>
</dbReference>
<protein>
    <recommendedName>
        <fullName evidence="1">tRNA (guanine(9)-N(1))-methyltransferase</fullName>
        <ecNumber evidence="1">2.1.1.221</ecNumber>
    </recommendedName>
</protein>
<evidence type="ECO:0000256" key="3">
    <source>
        <dbReference type="ARBA" id="ARBA00022679"/>
    </source>
</evidence>
<feature type="compositionally biased region" description="Low complexity" evidence="6">
    <location>
        <begin position="44"/>
        <end position="54"/>
    </location>
</feature>
<feature type="region of interest" description="Disordered" evidence="6">
    <location>
        <begin position="294"/>
        <end position="369"/>
    </location>
</feature>
<dbReference type="CDD" id="cd18101">
    <property type="entry name" value="Trm10euk_A"/>
    <property type="match status" value="1"/>
</dbReference>
<sequence>MVVVGTDDASDDDVEQCTAGGDVDNVGQCMGGGDVDDVEQCTAGGDVQQQQDAQHMSKSQRKKHERMERYAARRKELRRAHRERRKERKRTAVCEASGPPPMAVERLKLYPMNTSECAIRVVVDMAYDELMDERTVKKTMSQLAHCYAANRRSPNPLQFFVVNLDGKGRKIFDGIPGYQKWDVHFQRQPLNKLWPVDEIVYLTADSDNVLTELDVEKVYVIGGLLDHNHHKGLCMRRAVANGFAHAKLPIGDFVRMSSRKVLTINHVFEILLHFTREHDWERAFLGVIPKRKGPELIDSNTTATEQIGAGLGEGEEDTGRPSADRISTNEAEQDEEMEQEQDGCSGQQLHQQQHNGDHQSSTADAGHTG</sequence>